<dbReference type="HAMAP" id="MF_00023">
    <property type="entry name" value="SmpB"/>
    <property type="match status" value="1"/>
</dbReference>
<feature type="region of interest" description="Disordered" evidence="4">
    <location>
        <begin position="122"/>
        <end position="149"/>
    </location>
</feature>
<reference evidence="5" key="1">
    <citation type="submission" date="2018-05" db="EMBL/GenBank/DDBJ databases">
        <authorList>
            <person name="Lanie J.A."/>
            <person name="Ng W.-L."/>
            <person name="Kazmierczak K.M."/>
            <person name="Andrzejewski T.M."/>
            <person name="Davidsen T.M."/>
            <person name="Wayne K.J."/>
            <person name="Tettelin H."/>
            <person name="Glass J.I."/>
            <person name="Rusch D."/>
            <person name="Podicherti R."/>
            <person name="Tsui H.-C.T."/>
            <person name="Winkler M.E."/>
        </authorList>
    </citation>
    <scope>NUCLEOTIDE SEQUENCE</scope>
    <source>
        <strain evidence="5">KNB</strain>
    </source>
</reference>
<organism evidence="5">
    <name type="scientific">Candidatus Nitrotoga fabula</name>
    <dbReference type="NCBI Taxonomy" id="2182327"/>
    <lineage>
        <taxon>Bacteria</taxon>
        <taxon>Pseudomonadati</taxon>
        <taxon>Pseudomonadota</taxon>
        <taxon>Betaproteobacteria</taxon>
        <taxon>Nitrosomonadales</taxon>
        <taxon>Gallionellaceae</taxon>
        <taxon>Candidatus Nitrotoga</taxon>
    </lineage>
</organism>
<evidence type="ECO:0000256" key="2">
    <source>
        <dbReference type="ARBA" id="ARBA00022884"/>
    </source>
</evidence>
<name>A0A2X0R8E8_9PROT</name>
<dbReference type="Pfam" id="PF01668">
    <property type="entry name" value="SmpB"/>
    <property type="match status" value="1"/>
</dbReference>
<dbReference type="PANTHER" id="PTHR30308">
    <property type="entry name" value="TMRNA-BINDING COMPONENT OF TRANS-TRANSLATION TAGGING COMPLEX"/>
    <property type="match status" value="1"/>
</dbReference>
<dbReference type="RefSeq" id="WP_213035652.1">
    <property type="nucleotide sequence ID" value="NZ_CAJNBL010000010.1"/>
</dbReference>
<dbReference type="Gene3D" id="2.40.280.10">
    <property type="match status" value="1"/>
</dbReference>
<dbReference type="PANTHER" id="PTHR30308:SF2">
    <property type="entry name" value="SSRA-BINDING PROTEIN"/>
    <property type="match status" value="1"/>
</dbReference>
<dbReference type="InterPro" id="IPR023620">
    <property type="entry name" value="SmpB"/>
</dbReference>
<evidence type="ECO:0000313" key="5">
    <source>
        <dbReference type="EMBL" id="SPS06342.1"/>
    </source>
</evidence>
<dbReference type="NCBIfam" id="TIGR00086">
    <property type="entry name" value="smpB"/>
    <property type="match status" value="1"/>
</dbReference>
<dbReference type="GO" id="GO:0070930">
    <property type="term" value="P:trans-translation-dependent protein tagging"/>
    <property type="evidence" value="ECO:0007669"/>
    <property type="project" value="TreeGrafter"/>
</dbReference>
<dbReference type="NCBIfam" id="NF003843">
    <property type="entry name" value="PRK05422.1"/>
    <property type="match status" value="1"/>
</dbReference>
<dbReference type="EMBL" id="LS423452">
    <property type="protein sequence ID" value="SPS06342.1"/>
    <property type="molecule type" value="Genomic_DNA"/>
</dbReference>
<comment type="similarity">
    <text evidence="3">Belongs to the SmpB family.</text>
</comment>
<evidence type="ECO:0000256" key="4">
    <source>
        <dbReference type="SAM" id="MobiDB-lite"/>
    </source>
</evidence>
<feature type="compositionally biased region" description="Basic and acidic residues" evidence="4">
    <location>
        <begin position="126"/>
        <end position="142"/>
    </location>
</feature>
<accession>A0A2X0R8E8</accession>
<dbReference type="InterPro" id="IPR020081">
    <property type="entry name" value="SsrA-bd_prot_CS"/>
</dbReference>
<evidence type="ECO:0000256" key="3">
    <source>
        <dbReference type="HAMAP-Rule" id="MF_00023"/>
    </source>
</evidence>
<dbReference type="GO" id="GO:0005829">
    <property type="term" value="C:cytosol"/>
    <property type="evidence" value="ECO:0007669"/>
    <property type="project" value="TreeGrafter"/>
</dbReference>
<sequence>MSIVQNKKAFHDYFIEDRYEAGIILEGWEVKAIRAGRANLKEAYITVKDGALYLFGSHISPLPTASTHIHPDPVRTRKLLLHAAEINKLISKVQRAGYTLMPLNLHFKGGLIKVELGLAKGKKMHDKRDTERERDALREAQHAMKKSRG</sequence>
<dbReference type="CDD" id="cd09294">
    <property type="entry name" value="SmpB"/>
    <property type="match status" value="1"/>
</dbReference>
<evidence type="ECO:0000256" key="1">
    <source>
        <dbReference type="ARBA" id="ARBA00022490"/>
    </source>
</evidence>
<protein>
    <recommendedName>
        <fullName evidence="3">SsrA-binding protein</fullName>
    </recommendedName>
    <alternativeName>
        <fullName evidence="3">Small protein B</fullName>
    </alternativeName>
</protein>
<dbReference type="AlphaFoldDB" id="A0A2X0R8E8"/>
<dbReference type="GO" id="GO:0003723">
    <property type="term" value="F:RNA binding"/>
    <property type="evidence" value="ECO:0007669"/>
    <property type="project" value="UniProtKB-UniRule"/>
</dbReference>
<comment type="function">
    <text evidence="3">Required for rescue of stalled ribosomes mediated by trans-translation. Binds to transfer-messenger RNA (tmRNA), required for stable association of tmRNA with ribosomes. tmRNA and SmpB together mimic tRNA shape, replacing the anticodon stem-loop with SmpB. tmRNA is encoded by the ssrA gene; the 2 termini fold to resemble tRNA(Ala) and it encodes a 'tag peptide', a short internal open reading frame. During trans-translation Ala-aminoacylated tmRNA acts like a tRNA, entering the A-site of stalled ribosomes, displacing the stalled mRNA. The ribosome then switches to translate the ORF on the tmRNA; the nascent peptide is terminated with the 'tag peptide' encoded by the tmRNA and targeted for degradation. The ribosome is freed to recommence translation, which seems to be the essential function of trans-translation.</text>
</comment>
<comment type="subcellular location">
    <subcellularLocation>
        <location evidence="3">Cytoplasm</location>
    </subcellularLocation>
    <text evidence="3">The tmRNA-SmpB complex associates with stalled 70S ribosomes.</text>
</comment>
<dbReference type="GO" id="GO:0070929">
    <property type="term" value="P:trans-translation"/>
    <property type="evidence" value="ECO:0007669"/>
    <property type="project" value="UniProtKB-UniRule"/>
</dbReference>
<proteinExistence type="inferred from homology"/>
<keyword evidence="2 3" id="KW-0694">RNA-binding</keyword>
<gene>
    <name evidence="3 5" type="primary">smpB</name>
    <name evidence="5" type="ORF">NITFAB_1932</name>
</gene>
<dbReference type="SUPFAM" id="SSF74982">
    <property type="entry name" value="Small protein B (SmpB)"/>
    <property type="match status" value="1"/>
</dbReference>
<keyword evidence="1 3" id="KW-0963">Cytoplasm</keyword>
<dbReference type="InterPro" id="IPR000037">
    <property type="entry name" value="SsrA-bd_prot"/>
</dbReference>
<dbReference type="PROSITE" id="PS01317">
    <property type="entry name" value="SSRP"/>
    <property type="match status" value="1"/>
</dbReference>